<dbReference type="NCBIfam" id="TIGR02574">
    <property type="entry name" value="stabl_TIGR02574"/>
    <property type="match status" value="1"/>
</dbReference>
<dbReference type="Proteomes" id="UP000069205">
    <property type="component" value="Chromosome"/>
</dbReference>
<evidence type="ECO:0000313" key="1">
    <source>
        <dbReference type="EMBL" id="ALA61118.1"/>
    </source>
</evidence>
<keyword evidence="2" id="KW-1185">Reference proteome</keyword>
<dbReference type="PATRIC" id="fig|42253.5.peg.4682"/>
<reference evidence="1 2" key="1">
    <citation type="journal article" date="2015" name="Proc. Natl. Acad. Sci. U.S.A.">
        <title>Expanded metabolic versatility of ubiquitous nitrite-oxidizing bacteria from the genus Nitrospira.</title>
        <authorList>
            <person name="Koch H."/>
            <person name="Lucker S."/>
            <person name="Albertsen M."/>
            <person name="Kitzinger K."/>
            <person name="Herbold C."/>
            <person name="Spieck E."/>
            <person name="Nielsen P.H."/>
            <person name="Wagner M."/>
            <person name="Daims H."/>
        </authorList>
    </citation>
    <scope>NUCLEOTIDE SEQUENCE [LARGE SCALE GENOMIC DNA]</scope>
    <source>
        <strain evidence="1 2">NSP M-1</strain>
    </source>
</reference>
<evidence type="ECO:0000313" key="2">
    <source>
        <dbReference type="Proteomes" id="UP000069205"/>
    </source>
</evidence>
<dbReference type="OrthoDB" id="7173839at2"/>
<dbReference type="EMBL" id="CP011801">
    <property type="protein sequence ID" value="ALA61118.1"/>
    <property type="molecule type" value="Genomic_DNA"/>
</dbReference>
<dbReference type="InterPro" id="IPR013406">
    <property type="entry name" value="CHP02574_addiction_mod"/>
</dbReference>
<protein>
    <recommendedName>
        <fullName evidence="3">Addiction module component</fullName>
    </recommendedName>
</protein>
<gene>
    <name evidence="1" type="ORF">NITMOv2_4749</name>
</gene>
<evidence type="ECO:0008006" key="3">
    <source>
        <dbReference type="Google" id="ProtNLM"/>
    </source>
</evidence>
<dbReference type="STRING" id="42253.NITMOv2_4749"/>
<proteinExistence type="predicted"/>
<accession>A0A0K2GJJ0</accession>
<dbReference type="KEGG" id="nmv:NITMOv2_4749"/>
<dbReference type="Pfam" id="PF09720">
    <property type="entry name" value="Unstab_antitox"/>
    <property type="match status" value="1"/>
</dbReference>
<sequence>MSNPIPLDDLTAEERIELMGKLWDSLDPALAAPITADVAAELDRRELEADSAPDSGDAWSVIRDDLRKKLK</sequence>
<dbReference type="RefSeq" id="WP_053381827.1">
    <property type="nucleotide sequence ID" value="NZ_CP011801.1"/>
</dbReference>
<name>A0A0K2GJJ0_NITMO</name>
<dbReference type="AlphaFoldDB" id="A0A0K2GJJ0"/>
<organism evidence="1 2">
    <name type="scientific">Nitrospira moscoviensis</name>
    <dbReference type="NCBI Taxonomy" id="42253"/>
    <lineage>
        <taxon>Bacteria</taxon>
        <taxon>Pseudomonadati</taxon>
        <taxon>Nitrospirota</taxon>
        <taxon>Nitrospiria</taxon>
        <taxon>Nitrospirales</taxon>
        <taxon>Nitrospiraceae</taxon>
        <taxon>Nitrospira</taxon>
    </lineage>
</organism>